<evidence type="ECO:0000256" key="1">
    <source>
        <dbReference type="SAM" id="MobiDB-lite"/>
    </source>
</evidence>
<dbReference type="Proteomes" id="UP000789739">
    <property type="component" value="Unassembled WGS sequence"/>
</dbReference>
<gene>
    <name evidence="3" type="ORF">PBRASI_LOCUS2854</name>
</gene>
<dbReference type="OrthoDB" id="10025005at2759"/>
<evidence type="ECO:0000313" key="4">
    <source>
        <dbReference type="Proteomes" id="UP000789739"/>
    </source>
</evidence>
<protein>
    <submittedName>
        <fullName evidence="3">4737_t:CDS:1</fullName>
    </submittedName>
</protein>
<proteinExistence type="predicted"/>
<dbReference type="EMBL" id="CAJVPI010000236">
    <property type="protein sequence ID" value="CAG8505889.1"/>
    <property type="molecule type" value="Genomic_DNA"/>
</dbReference>
<dbReference type="InterPro" id="IPR003131">
    <property type="entry name" value="T1-type_BTB"/>
</dbReference>
<comment type="caution">
    <text evidence="3">The sequence shown here is derived from an EMBL/GenBank/DDBJ whole genome shotgun (WGS) entry which is preliminary data.</text>
</comment>
<sequence length="330" mass="37119">MNSKPAKEKTVDDKAEESGSEKAKEAVAETAKSSTDEKIILNVGGIKFETYRETLTAYPDTLLGTMFHPRNQELLRPVDGTTNEYFFDRDGNAFYYVMEFYRTGTISWHPPHDPPATPKYSQFPIPKTPASPTTGTSIVACTDGQCPPFITSLAQIENEFLFFQIRQPYTKGDLSYKAGGELLDDFAYAIEELICCAIAKIVDRIAVTFYRDGTPMECPISTPGNKLKDFSVNGYCIINHFYEDIKGYLESVYPQIQFKLDFGTNYKNVTISMSYLFKRNTIRMHSKSNDDLSSPYSGPCTANSTVQTKKKSPQAESNKRTYEGGDLSRF</sequence>
<feature type="region of interest" description="Disordered" evidence="1">
    <location>
        <begin position="288"/>
        <end position="330"/>
    </location>
</feature>
<organism evidence="3 4">
    <name type="scientific">Paraglomus brasilianum</name>
    <dbReference type="NCBI Taxonomy" id="144538"/>
    <lineage>
        <taxon>Eukaryota</taxon>
        <taxon>Fungi</taxon>
        <taxon>Fungi incertae sedis</taxon>
        <taxon>Mucoromycota</taxon>
        <taxon>Glomeromycotina</taxon>
        <taxon>Glomeromycetes</taxon>
        <taxon>Paraglomerales</taxon>
        <taxon>Paraglomeraceae</taxon>
        <taxon>Paraglomus</taxon>
    </lineage>
</organism>
<feature type="region of interest" description="Disordered" evidence="1">
    <location>
        <begin position="1"/>
        <end position="31"/>
    </location>
</feature>
<dbReference type="PANTHER" id="PTHR14499">
    <property type="entry name" value="POTASSIUM CHANNEL TETRAMERIZATION DOMAIN-CONTAINING"/>
    <property type="match status" value="1"/>
</dbReference>
<feature type="compositionally biased region" description="Basic and acidic residues" evidence="1">
    <location>
        <begin position="317"/>
        <end position="330"/>
    </location>
</feature>
<dbReference type="PANTHER" id="PTHR14499:SF136">
    <property type="entry name" value="GH08630P"/>
    <property type="match status" value="1"/>
</dbReference>
<keyword evidence="4" id="KW-1185">Reference proteome</keyword>
<dbReference type="Gene3D" id="3.30.710.10">
    <property type="entry name" value="Potassium Channel Kv1.1, Chain A"/>
    <property type="match status" value="1"/>
</dbReference>
<name>A0A9N8ZRY5_9GLOM</name>
<dbReference type="InterPro" id="IPR011333">
    <property type="entry name" value="SKP1/BTB/POZ_sf"/>
</dbReference>
<feature type="domain" description="Potassium channel tetramerisation-type BTB" evidence="2">
    <location>
        <begin position="39"/>
        <end position="109"/>
    </location>
</feature>
<feature type="compositionally biased region" description="Polar residues" evidence="1">
    <location>
        <begin position="291"/>
        <end position="307"/>
    </location>
</feature>
<reference evidence="3" key="1">
    <citation type="submission" date="2021-06" db="EMBL/GenBank/DDBJ databases">
        <authorList>
            <person name="Kallberg Y."/>
            <person name="Tangrot J."/>
            <person name="Rosling A."/>
        </authorList>
    </citation>
    <scope>NUCLEOTIDE SEQUENCE</scope>
    <source>
        <strain evidence="3">BR232B</strain>
    </source>
</reference>
<feature type="compositionally biased region" description="Basic and acidic residues" evidence="1">
    <location>
        <begin position="1"/>
        <end position="27"/>
    </location>
</feature>
<dbReference type="SUPFAM" id="SSF54695">
    <property type="entry name" value="POZ domain"/>
    <property type="match status" value="1"/>
</dbReference>
<dbReference type="GO" id="GO:0051260">
    <property type="term" value="P:protein homooligomerization"/>
    <property type="evidence" value="ECO:0007669"/>
    <property type="project" value="InterPro"/>
</dbReference>
<dbReference type="Pfam" id="PF02214">
    <property type="entry name" value="BTB_2"/>
    <property type="match status" value="1"/>
</dbReference>
<accession>A0A9N8ZRY5</accession>
<evidence type="ECO:0000259" key="2">
    <source>
        <dbReference type="Pfam" id="PF02214"/>
    </source>
</evidence>
<evidence type="ECO:0000313" key="3">
    <source>
        <dbReference type="EMBL" id="CAG8505889.1"/>
    </source>
</evidence>
<dbReference type="AlphaFoldDB" id="A0A9N8ZRY5"/>